<keyword evidence="7" id="KW-1278">Translocase</keyword>
<dbReference type="Gene3D" id="2.40.50.100">
    <property type="match status" value="1"/>
</dbReference>
<keyword evidence="4" id="KW-0997">Cell inner membrane</keyword>
<comment type="caution">
    <text evidence="12">The sequence shown here is derived from an EMBL/GenBank/DDBJ whole genome shotgun (WGS) entry which is preliminary data.</text>
</comment>
<dbReference type="InterPro" id="IPR003593">
    <property type="entry name" value="AAA+_ATPase"/>
</dbReference>
<dbReference type="SMART" id="SM00382">
    <property type="entry name" value="AAA"/>
    <property type="match status" value="1"/>
</dbReference>
<evidence type="ECO:0000259" key="11">
    <source>
        <dbReference type="PROSITE" id="PS51866"/>
    </source>
</evidence>
<sequence>MSGEGSVAVSLAGRIGGFALDVAFTAPARGITALFGPSGCGKTTILRCMAGLTRLGGSVRVGAETWQDDAAGVFVPPHRRAVGYVFQEASLFSHLSVRRNLLYGWRRAGRAASEARLAPDDVVDLLGLAPLMDRTTEALSGGERQRVAVGRALLAAPRLLLMDEPMSALDRMSKEDILPYIESLPSRLKLPIVYVSHDIAEVSRLADRAVLMGRGSVVAEGALDVLLERLDLGPAAGRFEAGTILTATVAGHDAGYHLTLLDLAGQRIVIPRAPVPVGETVRLRIRARDVALTLGPPQGISIRNVLGGTVIQLVEEPGTAYAEVLVDVGGGRLRARLTRLAVAELGLRTGMKVHALMKSVAFESRSLASGR</sequence>
<name>A0A9J6PHU6_9PROT</name>
<dbReference type="InterPro" id="IPR003439">
    <property type="entry name" value="ABC_transporter-like_ATP-bd"/>
</dbReference>
<keyword evidence="2" id="KW-1003">Cell membrane</keyword>
<evidence type="ECO:0000256" key="9">
    <source>
        <dbReference type="PROSITE-ProRule" id="PRU01213"/>
    </source>
</evidence>
<keyword evidence="13" id="KW-1185">Reference proteome</keyword>
<dbReference type="InterPro" id="IPR008995">
    <property type="entry name" value="Mo/tungstate-bd_C_term_dom"/>
</dbReference>
<keyword evidence="6 12" id="KW-0067">ATP-binding</keyword>
<dbReference type="AlphaFoldDB" id="A0A9J6PHU6"/>
<dbReference type="SUPFAM" id="SSF52540">
    <property type="entry name" value="P-loop containing nucleoside triphosphate hydrolases"/>
    <property type="match status" value="1"/>
</dbReference>
<accession>A0A9J6PHU6</accession>
<evidence type="ECO:0000256" key="1">
    <source>
        <dbReference type="ARBA" id="ARBA00022448"/>
    </source>
</evidence>
<feature type="domain" description="Mop" evidence="11">
    <location>
        <begin position="299"/>
        <end position="366"/>
    </location>
</feature>
<keyword evidence="3 9" id="KW-0500">Molybdenum</keyword>
<evidence type="ECO:0000256" key="5">
    <source>
        <dbReference type="ARBA" id="ARBA00022741"/>
    </source>
</evidence>
<dbReference type="InterPro" id="IPR004606">
    <property type="entry name" value="Mop_domain"/>
</dbReference>
<dbReference type="RefSeq" id="WP_269333347.1">
    <property type="nucleotide sequence ID" value="NZ_JAMZFT010000003.1"/>
</dbReference>
<dbReference type="InterPro" id="IPR011868">
    <property type="entry name" value="ModC_ABC_ATP-bd"/>
</dbReference>
<dbReference type="EMBL" id="JAMZFT010000003">
    <property type="protein sequence ID" value="MCP1337379.1"/>
    <property type="molecule type" value="Genomic_DNA"/>
</dbReference>
<dbReference type="PROSITE" id="PS00211">
    <property type="entry name" value="ABC_TRANSPORTER_1"/>
    <property type="match status" value="1"/>
</dbReference>
<dbReference type="Pfam" id="PF03459">
    <property type="entry name" value="TOBE"/>
    <property type="match status" value="1"/>
</dbReference>
<gene>
    <name evidence="12" type="primary">modC</name>
    <name evidence="12" type="ORF">NJQ99_13230</name>
</gene>
<evidence type="ECO:0000313" key="13">
    <source>
        <dbReference type="Proteomes" id="UP001055804"/>
    </source>
</evidence>
<dbReference type="GO" id="GO:0005524">
    <property type="term" value="F:ATP binding"/>
    <property type="evidence" value="ECO:0007669"/>
    <property type="project" value="UniProtKB-KW"/>
</dbReference>
<dbReference type="Gene3D" id="3.40.50.300">
    <property type="entry name" value="P-loop containing nucleotide triphosphate hydrolases"/>
    <property type="match status" value="1"/>
</dbReference>
<dbReference type="Pfam" id="PF00005">
    <property type="entry name" value="ABC_tran"/>
    <property type="match status" value="1"/>
</dbReference>
<evidence type="ECO:0000256" key="2">
    <source>
        <dbReference type="ARBA" id="ARBA00022475"/>
    </source>
</evidence>
<dbReference type="GO" id="GO:0140359">
    <property type="term" value="F:ABC-type transporter activity"/>
    <property type="evidence" value="ECO:0007669"/>
    <property type="project" value="InterPro"/>
</dbReference>
<dbReference type="GO" id="GO:0016887">
    <property type="term" value="F:ATP hydrolysis activity"/>
    <property type="evidence" value="ECO:0007669"/>
    <property type="project" value="InterPro"/>
</dbReference>
<evidence type="ECO:0000256" key="6">
    <source>
        <dbReference type="ARBA" id="ARBA00022840"/>
    </source>
</evidence>
<reference evidence="12" key="1">
    <citation type="submission" date="2022-06" db="EMBL/GenBank/DDBJ databases">
        <title>Isolation and Genomics of Futiania mangrovii gen. nov., sp. nov., a Rare and Metabolically-versatile member in the Class Alphaproteobacteria.</title>
        <authorList>
            <person name="Liu L."/>
            <person name="Huang W.-C."/>
            <person name="Pan J."/>
            <person name="Li J."/>
            <person name="Huang Y."/>
            <person name="Du H."/>
            <person name="Liu Y."/>
            <person name="Li M."/>
        </authorList>
    </citation>
    <scope>NUCLEOTIDE SEQUENCE</scope>
    <source>
        <strain evidence="12">FT118</strain>
    </source>
</reference>
<dbReference type="SUPFAM" id="SSF50331">
    <property type="entry name" value="MOP-like"/>
    <property type="match status" value="1"/>
</dbReference>
<evidence type="ECO:0000256" key="3">
    <source>
        <dbReference type="ARBA" id="ARBA00022505"/>
    </source>
</evidence>
<dbReference type="NCBIfam" id="TIGR02142">
    <property type="entry name" value="modC_ABC"/>
    <property type="match status" value="1"/>
</dbReference>
<dbReference type="Proteomes" id="UP001055804">
    <property type="component" value="Unassembled WGS sequence"/>
</dbReference>
<evidence type="ECO:0000256" key="7">
    <source>
        <dbReference type="ARBA" id="ARBA00022967"/>
    </source>
</evidence>
<keyword evidence="1" id="KW-0813">Transport</keyword>
<dbReference type="InterPro" id="IPR027417">
    <property type="entry name" value="P-loop_NTPase"/>
</dbReference>
<dbReference type="GO" id="GO:0015098">
    <property type="term" value="F:molybdate ion transmembrane transporter activity"/>
    <property type="evidence" value="ECO:0007669"/>
    <property type="project" value="InterPro"/>
</dbReference>
<evidence type="ECO:0000313" key="12">
    <source>
        <dbReference type="EMBL" id="MCP1337379.1"/>
    </source>
</evidence>
<evidence type="ECO:0000256" key="4">
    <source>
        <dbReference type="ARBA" id="ARBA00022519"/>
    </source>
</evidence>
<proteinExistence type="predicted"/>
<dbReference type="InterPro" id="IPR017871">
    <property type="entry name" value="ABC_transporter-like_CS"/>
</dbReference>
<keyword evidence="8" id="KW-0472">Membrane</keyword>
<dbReference type="GO" id="GO:0016020">
    <property type="term" value="C:membrane"/>
    <property type="evidence" value="ECO:0007669"/>
    <property type="project" value="InterPro"/>
</dbReference>
<dbReference type="InterPro" id="IPR050334">
    <property type="entry name" value="Molybdenum_import_ModC"/>
</dbReference>
<dbReference type="PROSITE" id="PS51866">
    <property type="entry name" value="MOP"/>
    <property type="match status" value="1"/>
</dbReference>
<feature type="domain" description="ABC transporter" evidence="10">
    <location>
        <begin position="1"/>
        <end position="239"/>
    </location>
</feature>
<protein>
    <submittedName>
        <fullName evidence="12">Molybdenum ABC transporter ATP-binding protein</fullName>
    </submittedName>
</protein>
<dbReference type="PANTHER" id="PTHR43514">
    <property type="entry name" value="ABC TRANSPORTER I FAMILY MEMBER 10"/>
    <property type="match status" value="1"/>
</dbReference>
<dbReference type="PANTHER" id="PTHR43514:SF10">
    <property type="entry name" value="MOLYBDENUM IMPORT ATP-BINDING PROTEIN MODC 2"/>
    <property type="match status" value="1"/>
</dbReference>
<evidence type="ECO:0000259" key="10">
    <source>
        <dbReference type="PROSITE" id="PS50893"/>
    </source>
</evidence>
<keyword evidence="5" id="KW-0547">Nucleotide-binding</keyword>
<dbReference type="InterPro" id="IPR005116">
    <property type="entry name" value="Transp-assoc_OB_typ1"/>
</dbReference>
<organism evidence="12 13">
    <name type="scientific">Futiania mangrovi</name>
    <dbReference type="NCBI Taxonomy" id="2959716"/>
    <lineage>
        <taxon>Bacteria</taxon>
        <taxon>Pseudomonadati</taxon>
        <taxon>Pseudomonadota</taxon>
        <taxon>Alphaproteobacteria</taxon>
        <taxon>Futianiales</taxon>
        <taxon>Futianiaceae</taxon>
        <taxon>Futiania</taxon>
    </lineage>
</organism>
<evidence type="ECO:0000256" key="8">
    <source>
        <dbReference type="ARBA" id="ARBA00023136"/>
    </source>
</evidence>
<dbReference type="PROSITE" id="PS50893">
    <property type="entry name" value="ABC_TRANSPORTER_2"/>
    <property type="match status" value="1"/>
</dbReference>